<comment type="caution">
    <text evidence="2">The sequence shown here is derived from an EMBL/GenBank/DDBJ whole genome shotgun (WGS) entry which is preliminary data.</text>
</comment>
<reference evidence="2" key="1">
    <citation type="submission" date="2023-06" db="EMBL/GenBank/DDBJ databases">
        <title>Genome-scale phylogeny and comparative genomics of the fungal order Sordariales.</title>
        <authorList>
            <consortium name="Lawrence Berkeley National Laboratory"/>
            <person name="Hensen N."/>
            <person name="Bonometti L."/>
            <person name="Westerberg I."/>
            <person name="Brannstrom I.O."/>
            <person name="Guillou S."/>
            <person name="Cros-Aarteil S."/>
            <person name="Calhoun S."/>
            <person name="Haridas S."/>
            <person name="Kuo A."/>
            <person name="Mondo S."/>
            <person name="Pangilinan J."/>
            <person name="Riley R."/>
            <person name="Labutti K."/>
            <person name="Andreopoulos B."/>
            <person name="Lipzen A."/>
            <person name="Chen C."/>
            <person name="Yanf M."/>
            <person name="Daum C."/>
            <person name="Ng V."/>
            <person name="Clum A."/>
            <person name="Steindorff A."/>
            <person name="Ohm R."/>
            <person name="Martin F."/>
            <person name="Silar P."/>
            <person name="Natvig D."/>
            <person name="Lalanne C."/>
            <person name="Gautier V."/>
            <person name="Ament-Velasquez S.L."/>
            <person name="Kruys A."/>
            <person name="Hutchinson M.I."/>
            <person name="Powell A.J."/>
            <person name="Barry K."/>
            <person name="Miller A.N."/>
            <person name="Grigoriev I.V."/>
            <person name="Debuchy R."/>
            <person name="Gladieux P."/>
            <person name="Thoren M.H."/>
            <person name="Johannesson H."/>
        </authorList>
    </citation>
    <scope>NUCLEOTIDE SEQUENCE</scope>
    <source>
        <strain evidence="2">PSN4</strain>
    </source>
</reference>
<dbReference type="Proteomes" id="UP001239445">
    <property type="component" value="Unassembled WGS sequence"/>
</dbReference>
<dbReference type="EMBL" id="MU839838">
    <property type="protein sequence ID" value="KAK1753173.1"/>
    <property type="molecule type" value="Genomic_DNA"/>
</dbReference>
<keyword evidence="3" id="KW-1185">Reference proteome</keyword>
<evidence type="ECO:0000313" key="3">
    <source>
        <dbReference type="Proteomes" id="UP001239445"/>
    </source>
</evidence>
<dbReference type="AlphaFoldDB" id="A0AAJ0B7L3"/>
<evidence type="ECO:0000313" key="2">
    <source>
        <dbReference type="EMBL" id="KAK1753173.1"/>
    </source>
</evidence>
<feature type="transmembrane region" description="Helical" evidence="1">
    <location>
        <begin position="366"/>
        <end position="389"/>
    </location>
</feature>
<accession>A0AAJ0B7L3</accession>
<gene>
    <name evidence="2" type="ORF">QBC47DRAFT_387932</name>
</gene>
<keyword evidence="1" id="KW-1133">Transmembrane helix</keyword>
<name>A0AAJ0B7L3_9PEZI</name>
<protein>
    <submittedName>
        <fullName evidence="2">Uncharacterized protein</fullName>
    </submittedName>
</protein>
<evidence type="ECO:0000256" key="1">
    <source>
        <dbReference type="SAM" id="Phobius"/>
    </source>
</evidence>
<sequence>MGEPDLSAEQKALLKAVGYTTNPQYPDRLKAYFDHFAREIGRGPRLEPEEVLYLIRLLKEQPTASRTTIETTLADQVRRIRCGPDGQPPPDIPTSLADRLLLGDQERRYRKASIKPAEALAVAVRVMLGLDFNVLGDDGFGTVTWDGDQSLEEAILDAFTDVGPEDASSAPPIPVRQRKLRARYLQDYAGVTLKWTDSLADHLLLRTDAPKTLFVFNCVALLEAAYSSMEPYLGKNMKLDQCLGRGCYQPEFLLETLMTYKLLFPVQDDRWLRNLIARGSRDHQSQLTTRTSLYPSDSRLTSPASMPIPSSRRYYDRPIKSCPELFKRYPHWATRLQIIFEEADDPTPVSPTDMWADRHKATRHSFWITFMAFAVAIAFGIVSTGLGAVQVYISYCAWRPENTGVCQGSSGNGTTT</sequence>
<keyword evidence="1" id="KW-0472">Membrane</keyword>
<proteinExistence type="predicted"/>
<keyword evidence="1" id="KW-0812">Transmembrane</keyword>
<organism evidence="2 3">
    <name type="scientific">Echria macrotheca</name>
    <dbReference type="NCBI Taxonomy" id="438768"/>
    <lineage>
        <taxon>Eukaryota</taxon>
        <taxon>Fungi</taxon>
        <taxon>Dikarya</taxon>
        <taxon>Ascomycota</taxon>
        <taxon>Pezizomycotina</taxon>
        <taxon>Sordariomycetes</taxon>
        <taxon>Sordariomycetidae</taxon>
        <taxon>Sordariales</taxon>
        <taxon>Schizotheciaceae</taxon>
        <taxon>Echria</taxon>
    </lineage>
</organism>